<dbReference type="Gene3D" id="1.20.5.1610">
    <property type="match status" value="1"/>
</dbReference>
<dbReference type="PANTHER" id="PTHR11941">
    <property type="entry name" value="ENOYL-COA HYDRATASE-RELATED"/>
    <property type="match status" value="1"/>
</dbReference>
<dbReference type="SUPFAM" id="SSF52096">
    <property type="entry name" value="ClpP/crotonase"/>
    <property type="match status" value="1"/>
</dbReference>
<dbReference type="Proteomes" id="UP001595690">
    <property type="component" value="Unassembled WGS sequence"/>
</dbReference>
<dbReference type="CDD" id="cd06558">
    <property type="entry name" value="crotonase-like"/>
    <property type="match status" value="1"/>
</dbReference>
<dbReference type="InterPro" id="IPR029045">
    <property type="entry name" value="ClpP/crotonase-like_dom_sf"/>
</dbReference>
<name>A0ABV8BPA5_9PSEU</name>
<dbReference type="Gene3D" id="3.90.226.10">
    <property type="entry name" value="2-enoyl-CoA Hydratase, Chain A, domain 1"/>
    <property type="match status" value="1"/>
</dbReference>
<evidence type="ECO:0000313" key="2">
    <source>
        <dbReference type="Proteomes" id="UP001595690"/>
    </source>
</evidence>
<dbReference type="PANTHER" id="PTHR11941:SF54">
    <property type="entry name" value="ENOYL-COA HYDRATASE, MITOCHONDRIAL"/>
    <property type="match status" value="1"/>
</dbReference>
<sequence length="246" mass="26695">MSVSNRVGYVSFEGAHHSNPMSIDRMRVLAGILSDLERSDEVSAVVLHGGAGNSFAVGGDFHEVSHFSGHDEVDVWIDAITELYVASLEVTKPTVAAIEGYAIGIGLQLALTCDYRIGATTSVLRMPEFQLGIACNFGAYMLERSVGRHVMQNMLMSCEEWPAERSVADGLLHEVVPAEEVLTAAMARASAFGDYNPAAVRGTKPHMNGEYIRGLHALRDHAKKSHRAAFASGLPQEQMRRIVSRA</sequence>
<organism evidence="1 2">
    <name type="scientific">Lentzea rhizosphaerae</name>
    <dbReference type="NCBI Taxonomy" id="2041025"/>
    <lineage>
        <taxon>Bacteria</taxon>
        <taxon>Bacillati</taxon>
        <taxon>Actinomycetota</taxon>
        <taxon>Actinomycetes</taxon>
        <taxon>Pseudonocardiales</taxon>
        <taxon>Pseudonocardiaceae</taxon>
        <taxon>Lentzea</taxon>
    </lineage>
</organism>
<dbReference type="Pfam" id="PF00378">
    <property type="entry name" value="ECH_1"/>
    <property type="match status" value="1"/>
</dbReference>
<dbReference type="RefSeq" id="WP_382370178.1">
    <property type="nucleotide sequence ID" value="NZ_JBHRZI010000010.1"/>
</dbReference>
<keyword evidence="2" id="KW-1185">Reference proteome</keyword>
<evidence type="ECO:0000313" key="1">
    <source>
        <dbReference type="EMBL" id="MFC3891135.1"/>
    </source>
</evidence>
<dbReference type="EMBL" id="JBHRZI010000010">
    <property type="protein sequence ID" value="MFC3891135.1"/>
    <property type="molecule type" value="Genomic_DNA"/>
</dbReference>
<dbReference type="InterPro" id="IPR001753">
    <property type="entry name" value="Enoyl-CoA_hydra/iso"/>
</dbReference>
<proteinExistence type="predicted"/>
<gene>
    <name evidence="1" type="ORF">ACFOWZ_06580</name>
</gene>
<accession>A0ABV8BPA5</accession>
<protein>
    <submittedName>
        <fullName evidence="1">Enoyl-CoA hydratase/isomerase family protein</fullName>
    </submittedName>
</protein>
<reference evidence="2" key="1">
    <citation type="journal article" date="2019" name="Int. J. Syst. Evol. Microbiol.">
        <title>The Global Catalogue of Microorganisms (GCM) 10K type strain sequencing project: providing services to taxonomists for standard genome sequencing and annotation.</title>
        <authorList>
            <consortium name="The Broad Institute Genomics Platform"/>
            <consortium name="The Broad Institute Genome Sequencing Center for Infectious Disease"/>
            <person name="Wu L."/>
            <person name="Ma J."/>
        </authorList>
    </citation>
    <scope>NUCLEOTIDE SEQUENCE [LARGE SCALE GENOMIC DNA]</scope>
    <source>
        <strain evidence="2">CGMCC 4.7405</strain>
    </source>
</reference>
<comment type="caution">
    <text evidence="1">The sequence shown here is derived from an EMBL/GenBank/DDBJ whole genome shotgun (WGS) entry which is preliminary data.</text>
</comment>